<proteinExistence type="predicted"/>
<dbReference type="AlphaFoldDB" id="A0A0F8XBE9"/>
<name>A0A0F8XBE9_9ZZZZ</name>
<comment type="caution">
    <text evidence="1">The sequence shown here is derived from an EMBL/GenBank/DDBJ whole genome shotgun (WGS) entry which is preliminary data.</text>
</comment>
<organism evidence="1">
    <name type="scientific">marine sediment metagenome</name>
    <dbReference type="NCBI Taxonomy" id="412755"/>
    <lineage>
        <taxon>unclassified sequences</taxon>
        <taxon>metagenomes</taxon>
        <taxon>ecological metagenomes</taxon>
    </lineage>
</organism>
<gene>
    <name evidence="1" type="ORF">LCGC14_2967120</name>
</gene>
<accession>A0A0F8XBE9</accession>
<feature type="non-terminal residue" evidence="1">
    <location>
        <position position="286"/>
    </location>
</feature>
<dbReference type="EMBL" id="LAZR01060223">
    <property type="protein sequence ID" value="KKK66138.1"/>
    <property type="molecule type" value="Genomic_DNA"/>
</dbReference>
<sequence>MGTASGTYRMVQTVSISGNVPTLVDKWGALYPGSLLHKYLPGVVADDLSYIGSPAAVISAPDSATFKVQNVPSNLISATMKVRMKITGADPETFESGIILNQGDDKSGPEIALIEFPDDIPGGAAAAVLDTWYDLSVVVNIASITDVTDLHIDCRLLVNGATINRGFMSWLVLVVTFPYGRAEVPTNKNYVNSLTPISPPPSARAVGTAGTSKYCYRVVPFDASGVDGPTSDEIIIETGHATLDVTNHVCLSWLDVDDAAGYKVYRTCAPTGYGLGLLDTVLPDEG</sequence>
<protein>
    <submittedName>
        <fullName evidence="1">Uncharacterized protein</fullName>
    </submittedName>
</protein>
<reference evidence="1" key="1">
    <citation type="journal article" date="2015" name="Nature">
        <title>Complex archaea that bridge the gap between prokaryotes and eukaryotes.</title>
        <authorList>
            <person name="Spang A."/>
            <person name="Saw J.H."/>
            <person name="Jorgensen S.L."/>
            <person name="Zaremba-Niedzwiedzka K."/>
            <person name="Martijn J."/>
            <person name="Lind A.E."/>
            <person name="van Eijk R."/>
            <person name="Schleper C."/>
            <person name="Guy L."/>
            <person name="Ettema T.J."/>
        </authorList>
    </citation>
    <scope>NUCLEOTIDE SEQUENCE</scope>
</reference>
<evidence type="ECO:0000313" key="1">
    <source>
        <dbReference type="EMBL" id="KKK66138.1"/>
    </source>
</evidence>